<sequence length="325" mass="36440">MTTNRYYQGPISDHFDGTRFFNKGGARDKTVLDILRWKSRSRRERWPAHPPAGTLDRPPERSDAPRVAFVGHGTILLQVAGRNLLIDPVWSERVSPFRRVGPKRVNPPGIRFEDLPPVDAVLLTHNHYDHLDLDTLARLETAFRPRVVTPLGNDAVIHAALPAMRVETGDWGARFDLGGGVETVLHPANHWSSRSLSDRRMALWCGFAIATPHGLVYHSGDTGYGDGSIFRLFRERFGAPDLAFLPIGAYEPRWFMRDQHVAPDESVQILLDTGARRALGFHWGTFPLADEGMETPARELDAALDAAGIARERFRPMRPGEVFGF</sequence>
<dbReference type="Proteomes" id="UP000198793">
    <property type="component" value="Unassembled WGS sequence"/>
</dbReference>
<organism evidence="2 3">
    <name type="scientific">Aureimonas jatrophae</name>
    <dbReference type="NCBI Taxonomy" id="1166073"/>
    <lineage>
        <taxon>Bacteria</taxon>
        <taxon>Pseudomonadati</taxon>
        <taxon>Pseudomonadota</taxon>
        <taxon>Alphaproteobacteria</taxon>
        <taxon>Hyphomicrobiales</taxon>
        <taxon>Aurantimonadaceae</taxon>
        <taxon>Aureimonas</taxon>
    </lineage>
</organism>
<dbReference type="PIRSF" id="PIRSF038896">
    <property type="entry name" value="NAPE-PLD"/>
    <property type="match status" value="1"/>
</dbReference>
<dbReference type="InterPro" id="IPR024884">
    <property type="entry name" value="NAPE-PLD"/>
</dbReference>
<dbReference type="InterPro" id="IPR001279">
    <property type="entry name" value="Metallo-B-lactamas"/>
</dbReference>
<feature type="domain" description="Metallo-beta-lactamase" evidence="1">
    <location>
        <begin position="82"/>
        <end position="283"/>
    </location>
</feature>
<name>A0A1H0HWE2_9HYPH</name>
<dbReference type="STRING" id="1166073.SAMN05192530_104319"/>
<dbReference type="GO" id="GO:0008270">
    <property type="term" value="F:zinc ion binding"/>
    <property type="evidence" value="ECO:0007669"/>
    <property type="project" value="InterPro"/>
</dbReference>
<evidence type="ECO:0000259" key="1">
    <source>
        <dbReference type="Pfam" id="PF12706"/>
    </source>
</evidence>
<dbReference type="PANTHER" id="PTHR15032:SF4">
    <property type="entry name" value="N-ACYL-PHOSPHATIDYLETHANOLAMINE-HYDROLYZING PHOSPHOLIPASE D"/>
    <property type="match status" value="1"/>
</dbReference>
<dbReference type="OrthoDB" id="9805728at2"/>
<dbReference type="InterPro" id="IPR036866">
    <property type="entry name" value="RibonucZ/Hydroxyglut_hydro"/>
</dbReference>
<dbReference type="GO" id="GO:0070290">
    <property type="term" value="F:N-acylphosphatidylethanolamine-specific phospholipase D activity"/>
    <property type="evidence" value="ECO:0007669"/>
    <property type="project" value="InterPro"/>
</dbReference>
<evidence type="ECO:0000313" key="2">
    <source>
        <dbReference type="EMBL" id="SDO23499.1"/>
    </source>
</evidence>
<evidence type="ECO:0000313" key="3">
    <source>
        <dbReference type="Proteomes" id="UP000198793"/>
    </source>
</evidence>
<dbReference type="Gene3D" id="3.60.15.10">
    <property type="entry name" value="Ribonuclease Z/Hydroxyacylglutathione hydrolase-like"/>
    <property type="match status" value="1"/>
</dbReference>
<protein>
    <submittedName>
        <fullName evidence="2">L-ascorbate metabolism protein UlaG, beta-lactamase superfamily</fullName>
    </submittedName>
</protein>
<dbReference type="RefSeq" id="WP_090673240.1">
    <property type="nucleotide sequence ID" value="NZ_FNIT01000004.1"/>
</dbReference>
<dbReference type="GO" id="GO:0005737">
    <property type="term" value="C:cytoplasm"/>
    <property type="evidence" value="ECO:0007669"/>
    <property type="project" value="TreeGrafter"/>
</dbReference>
<reference evidence="2 3" key="1">
    <citation type="submission" date="2016-10" db="EMBL/GenBank/DDBJ databases">
        <authorList>
            <person name="de Groot N.N."/>
        </authorList>
    </citation>
    <scope>NUCLEOTIDE SEQUENCE [LARGE SCALE GENOMIC DNA]</scope>
    <source>
        <strain evidence="3">L7-484,KACC 16230,DSM 25025</strain>
    </source>
</reference>
<gene>
    <name evidence="2" type="ORF">SAMN05192530_104319</name>
</gene>
<dbReference type="Pfam" id="PF12706">
    <property type="entry name" value="Lactamase_B_2"/>
    <property type="match status" value="1"/>
</dbReference>
<dbReference type="SUPFAM" id="SSF56281">
    <property type="entry name" value="Metallo-hydrolase/oxidoreductase"/>
    <property type="match status" value="1"/>
</dbReference>
<dbReference type="PANTHER" id="PTHR15032">
    <property type="entry name" value="N-ACYL-PHOSPHATIDYLETHANOLAMINE-HYDROLYZING PHOSPHOLIPASE D"/>
    <property type="match status" value="1"/>
</dbReference>
<dbReference type="AlphaFoldDB" id="A0A1H0HWE2"/>
<keyword evidence="3" id="KW-1185">Reference proteome</keyword>
<dbReference type="EMBL" id="FNIT01000004">
    <property type="protein sequence ID" value="SDO23499.1"/>
    <property type="molecule type" value="Genomic_DNA"/>
</dbReference>
<accession>A0A1H0HWE2</accession>
<proteinExistence type="predicted"/>